<feature type="domain" description="OBG-type G" evidence="13">
    <location>
        <begin position="454"/>
        <end position="622"/>
    </location>
</feature>
<reference evidence="16" key="2">
    <citation type="journal article" date="2015" name="Data Brief">
        <title>Shoot transcriptome of the giant reed, Arundo donax.</title>
        <authorList>
            <person name="Barrero R.A."/>
            <person name="Guerrero F.D."/>
            <person name="Moolhuijzen P."/>
            <person name="Goolsby J.A."/>
            <person name="Tidwell J."/>
            <person name="Bellgard S.E."/>
            <person name="Bellgard M.I."/>
        </authorList>
    </citation>
    <scope>NUCLEOTIDE SEQUENCE</scope>
    <source>
        <tissue evidence="16">Shoot tissue taken approximately 20 cm above the soil surface</tissue>
    </source>
</reference>
<dbReference type="HAMAP" id="MF_01454">
    <property type="entry name" value="GTPase_Obg"/>
    <property type="match status" value="1"/>
</dbReference>
<reference evidence="16" key="1">
    <citation type="submission" date="2014-09" db="EMBL/GenBank/DDBJ databases">
        <authorList>
            <person name="Magalhaes I.L.F."/>
            <person name="Oliveira U."/>
            <person name="Santos F.R."/>
            <person name="Vidigal T.H.D.A."/>
            <person name="Brescovit A.D."/>
            <person name="Santos A.J."/>
        </authorList>
    </citation>
    <scope>NUCLEOTIDE SEQUENCE</scope>
    <source>
        <tissue evidence="16">Shoot tissue taken approximately 20 cm above the soil surface</tissue>
    </source>
</reference>
<comment type="subcellular location">
    <subcellularLocation>
        <location evidence="2">Plastid</location>
        <location evidence="2">Chloroplast</location>
    </subcellularLocation>
</comment>
<dbReference type="GO" id="GO:0003924">
    <property type="term" value="F:GTPase activity"/>
    <property type="evidence" value="ECO:0007669"/>
    <property type="project" value="InterPro"/>
</dbReference>
<dbReference type="InterPro" id="IPR014100">
    <property type="entry name" value="GTP-bd_Obg/CgtA"/>
</dbReference>
<dbReference type="SUPFAM" id="SSF52540">
    <property type="entry name" value="P-loop containing nucleoside triphosphate hydrolases"/>
    <property type="match status" value="1"/>
</dbReference>
<dbReference type="InterPro" id="IPR015349">
    <property type="entry name" value="OCT_dom"/>
</dbReference>
<dbReference type="NCBIfam" id="NF008955">
    <property type="entry name" value="PRK12297.1"/>
    <property type="match status" value="1"/>
</dbReference>
<dbReference type="SUPFAM" id="SSF82051">
    <property type="entry name" value="Obg GTP-binding protein N-terminal domain"/>
    <property type="match status" value="1"/>
</dbReference>
<comment type="similarity">
    <text evidence="3">Belongs to the TRAFAC class OBG-HflX-like GTPase superfamily. OBG GTPase family.</text>
</comment>
<dbReference type="InterPro" id="IPR036726">
    <property type="entry name" value="GTP1_OBG_dom_sf"/>
</dbReference>
<evidence type="ECO:0000256" key="11">
    <source>
        <dbReference type="ARBA" id="ARBA00071009"/>
    </source>
</evidence>
<dbReference type="PROSITE" id="PS51710">
    <property type="entry name" value="G_OBG"/>
    <property type="match status" value="1"/>
</dbReference>
<evidence type="ECO:0000256" key="5">
    <source>
        <dbReference type="ARBA" id="ARBA00022640"/>
    </source>
</evidence>
<keyword evidence="7" id="KW-0547">Nucleotide-binding</keyword>
<keyword evidence="5" id="KW-0934">Plastid</keyword>
<feature type="region of interest" description="Disordered" evidence="12">
    <location>
        <begin position="24"/>
        <end position="113"/>
    </location>
</feature>
<dbReference type="InterPro" id="IPR027417">
    <property type="entry name" value="P-loop_NTPase"/>
</dbReference>
<dbReference type="Gene3D" id="2.70.210.12">
    <property type="entry name" value="GTP1/OBG domain"/>
    <property type="match status" value="1"/>
</dbReference>
<dbReference type="InterPro" id="IPR006169">
    <property type="entry name" value="GTP1_OBG_dom"/>
</dbReference>
<dbReference type="Pfam" id="PF01018">
    <property type="entry name" value="GTP1_OBG"/>
    <property type="match status" value="1"/>
</dbReference>
<keyword evidence="8" id="KW-0460">Magnesium</keyword>
<protein>
    <recommendedName>
        <fullName evidence="11">Probable GTP-binding protein OBGC1, chloroplastic</fullName>
    </recommendedName>
</protein>
<dbReference type="InterPro" id="IPR006074">
    <property type="entry name" value="GTP1-OBG_CS"/>
</dbReference>
<evidence type="ECO:0000256" key="1">
    <source>
        <dbReference type="ARBA" id="ARBA00001946"/>
    </source>
</evidence>
<name>A0A0A9FHS3_ARUDO</name>
<dbReference type="Gene3D" id="3.30.300.350">
    <property type="entry name" value="GTP-binding protein OBG, C-terminal domain"/>
    <property type="match status" value="1"/>
</dbReference>
<dbReference type="NCBIfam" id="TIGR03595">
    <property type="entry name" value="Obg_CgtA_exten"/>
    <property type="match status" value="1"/>
</dbReference>
<comment type="cofactor">
    <cofactor evidence="1">
        <name>Mg(2+)</name>
        <dbReference type="ChEBI" id="CHEBI:18420"/>
    </cofactor>
</comment>
<feature type="compositionally biased region" description="Basic and acidic residues" evidence="12">
    <location>
        <begin position="741"/>
        <end position="753"/>
    </location>
</feature>
<dbReference type="Gene3D" id="3.40.50.300">
    <property type="entry name" value="P-loop containing nucleotide triphosphate hydrolases"/>
    <property type="match status" value="1"/>
</dbReference>
<evidence type="ECO:0000256" key="7">
    <source>
        <dbReference type="ARBA" id="ARBA00022741"/>
    </source>
</evidence>
<accession>A0A0A9FHS3</accession>
<dbReference type="PROSITE" id="PS51883">
    <property type="entry name" value="OBG"/>
    <property type="match status" value="1"/>
</dbReference>
<dbReference type="Pfam" id="PF09269">
    <property type="entry name" value="DUF1967"/>
    <property type="match status" value="1"/>
</dbReference>
<dbReference type="CDD" id="cd01898">
    <property type="entry name" value="Obg"/>
    <property type="match status" value="1"/>
</dbReference>
<dbReference type="GO" id="GO:0005525">
    <property type="term" value="F:GTP binding"/>
    <property type="evidence" value="ECO:0007669"/>
    <property type="project" value="UniProtKB-KW"/>
</dbReference>
<evidence type="ECO:0000256" key="12">
    <source>
        <dbReference type="SAM" id="MobiDB-lite"/>
    </source>
</evidence>
<evidence type="ECO:0000256" key="8">
    <source>
        <dbReference type="ARBA" id="ARBA00022842"/>
    </source>
</evidence>
<dbReference type="InterPro" id="IPR045086">
    <property type="entry name" value="OBG_GTPase"/>
</dbReference>
<dbReference type="GO" id="GO:0009658">
    <property type="term" value="P:chloroplast organization"/>
    <property type="evidence" value="ECO:0007669"/>
    <property type="project" value="UniProtKB-ARBA"/>
</dbReference>
<dbReference type="InterPro" id="IPR031167">
    <property type="entry name" value="G_OBG"/>
</dbReference>
<dbReference type="EMBL" id="GBRH01185326">
    <property type="protein sequence ID" value="JAE12570.1"/>
    <property type="molecule type" value="Transcribed_RNA"/>
</dbReference>
<dbReference type="GO" id="GO:0009507">
    <property type="term" value="C:chloroplast"/>
    <property type="evidence" value="ECO:0007669"/>
    <property type="project" value="UniProtKB-SubCell"/>
</dbReference>
<dbReference type="FunFam" id="3.40.50.300:FF:000515">
    <property type="entry name" value="GTPase Obg"/>
    <property type="match status" value="1"/>
</dbReference>
<feature type="domain" description="Obg" evidence="15">
    <location>
        <begin position="295"/>
        <end position="453"/>
    </location>
</feature>
<dbReference type="SUPFAM" id="SSF102741">
    <property type="entry name" value="Obg GTP-binding protein C-terminal domain"/>
    <property type="match status" value="1"/>
</dbReference>
<keyword evidence="9" id="KW-0809">Transit peptide</keyword>
<dbReference type="GO" id="GO:0005739">
    <property type="term" value="C:mitochondrion"/>
    <property type="evidence" value="ECO:0007669"/>
    <property type="project" value="TreeGrafter"/>
</dbReference>
<evidence type="ECO:0000256" key="4">
    <source>
        <dbReference type="ARBA" id="ARBA00022528"/>
    </source>
</evidence>
<dbReference type="PROSITE" id="PS00905">
    <property type="entry name" value="GTP1_OBG"/>
    <property type="match status" value="1"/>
</dbReference>
<keyword evidence="4" id="KW-0150">Chloroplast</keyword>
<evidence type="ECO:0000256" key="3">
    <source>
        <dbReference type="ARBA" id="ARBA00007699"/>
    </source>
</evidence>
<keyword evidence="10" id="KW-0342">GTP-binding</keyword>
<keyword evidence="6" id="KW-0479">Metal-binding</keyword>
<dbReference type="FunFam" id="3.30.300.350:FF:000003">
    <property type="entry name" value="Probable GTP-binding protein OBGC1, chloroplastic"/>
    <property type="match status" value="1"/>
</dbReference>
<dbReference type="GO" id="GO:0000287">
    <property type="term" value="F:magnesium ion binding"/>
    <property type="evidence" value="ECO:0007669"/>
    <property type="project" value="InterPro"/>
</dbReference>
<feature type="compositionally biased region" description="Pro residues" evidence="12">
    <location>
        <begin position="39"/>
        <end position="48"/>
    </location>
</feature>
<dbReference type="FunFam" id="2.70.210.12:FF:000001">
    <property type="entry name" value="GTPase Obg"/>
    <property type="match status" value="1"/>
</dbReference>
<organism evidence="16">
    <name type="scientific">Arundo donax</name>
    <name type="common">Giant reed</name>
    <name type="synonym">Donax arundinaceus</name>
    <dbReference type="NCBI Taxonomy" id="35708"/>
    <lineage>
        <taxon>Eukaryota</taxon>
        <taxon>Viridiplantae</taxon>
        <taxon>Streptophyta</taxon>
        <taxon>Embryophyta</taxon>
        <taxon>Tracheophyta</taxon>
        <taxon>Spermatophyta</taxon>
        <taxon>Magnoliopsida</taxon>
        <taxon>Liliopsida</taxon>
        <taxon>Poales</taxon>
        <taxon>Poaceae</taxon>
        <taxon>PACMAD clade</taxon>
        <taxon>Arundinoideae</taxon>
        <taxon>Arundineae</taxon>
        <taxon>Arundo</taxon>
    </lineage>
</organism>
<proteinExistence type="inferred from homology"/>
<dbReference type="NCBIfam" id="NF008956">
    <property type="entry name" value="PRK12299.1"/>
    <property type="match status" value="1"/>
</dbReference>
<feature type="domain" description="OCT" evidence="14">
    <location>
        <begin position="650"/>
        <end position="729"/>
    </location>
</feature>
<dbReference type="GO" id="GO:0042254">
    <property type="term" value="P:ribosome biogenesis"/>
    <property type="evidence" value="ECO:0007669"/>
    <property type="project" value="UniProtKB-UniRule"/>
</dbReference>
<evidence type="ECO:0000259" key="13">
    <source>
        <dbReference type="PROSITE" id="PS51710"/>
    </source>
</evidence>
<evidence type="ECO:0000256" key="10">
    <source>
        <dbReference type="ARBA" id="ARBA00023134"/>
    </source>
</evidence>
<dbReference type="PROSITE" id="PS51881">
    <property type="entry name" value="OCT"/>
    <property type="match status" value="1"/>
</dbReference>
<dbReference type="InterPro" id="IPR006073">
    <property type="entry name" value="GTP-bd"/>
</dbReference>
<dbReference type="Pfam" id="PF01926">
    <property type="entry name" value="MMR_HSR1"/>
    <property type="match status" value="1"/>
</dbReference>
<evidence type="ECO:0000256" key="6">
    <source>
        <dbReference type="ARBA" id="ARBA00022723"/>
    </source>
</evidence>
<dbReference type="NCBIfam" id="TIGR02729">
    <property type="entry name" value="Obg_CgtA"/>
    <property type="match status" value="1"/>
</dbReference>
<evidence type="ECO:0000256" key="2">
    <source>
        <dbReference type="ARBA" id="ARBA00004229"/>
    </source>
</evidence>
<dbReference type="PRINTS" id="PR00326">
    <property type="entry name" value="GTP1OBG"/>
</dbReference>
<dbReference type="NCBIfam" id="NF008954">
    <property type="entry name" value="PRK12296.1"/>
    <property type="match status" value="1"/>
</dbReference>
<sequence>MAPPAAAAAAFPFRLFSAEARWNTKSARGKRSAARPIKSSPPAPPRPPSSSVGGGGVAATTFTRLPLRDAPDATEVALDRFPVAPANPETQAPTPARRNVERLSDEEEEEVGVRATTFSRIPLWDAPDGVELTVGQFDARAATGKSPGGRAFTRQMVEHIDDDGGEEPVVSRLDIFEVKKGRKSRSVVPEVLDEDEEEDGDVVVFDPDYGVDSDGEEEFDAFPFKRSHKGDAISRAELGELEYDDEEEDGEEVVVFDYDEDDEDDAFEGDDDEHDYEEAEGEEAEVKEKGVPAVMRCFDTAKIFAKAGDGGNGVVAFRREKYVPYGGPSGGDGGRGGNVYVEVDGEMNSLLPFRNSVHFRAGRGAHGMGQQQAGDKGEDVVVKVPPGTVVRSLDGGVELLELMKPGQRALLLPGGRGGRGNAAFKSGTNKVPRIAEKGEKGPEMWLHLELKLVADVGIVGAPNAGKSTLLSVISSAKPTIANYPFTTLLPNLGVVSLDFDATMVVADLPGLLEGAHRGYGLGHEFLRHSERCSVLVHVVDGSAQQPEFEFEAVRLELELFSPSLVDKPYVVVYNKMDLPEASERWNIFREKLQAQGIGPHCISAINRQGTQDLIHAAYKLMQKERQRTKETEEWSGPKNLNHVADAIKRERRAPMNEFEIFHDKGTNTWNVVGAGIERFVQMTNWQYSDSLKRFQHALEACGVNRTLVNRGIKEGDTVIVGEMEMVWNDEPKSTRPSKTMNTKDDAVRWPEFG</sequence>
<evidence type="ECO:0000256" key="9">
    <source>
        <dbReference type="ARBA" id="ARBA00022946"/>
    </source>
</evidence>
<dbReference type="InterPro" id="IPR036346">
    <property type="entry name" value="GTP-bd_prot_GTP1/OBG_C_sf"/>
</dbReference>
<dbReference type="PANTHER" id="PTHR11702:SF44">
    <property type="entry name" value="GTP-BINDING PROTEIN OBGC, CHLOROPLASTIC"/>
    <property type="match status" value="1"/>
</dbReference>
<evidence type="ECO:0000259" key="15">
    <source>
        <dbReference type="PROSITE" id="PS51883"/>
    </source>
</evidence>
<evidence type="ECO:0000313" key="16">
    <source>
        <dbReference type="EMBL" id="JAE12570.1"/>
    </source>
</evidence>
<feature type="region of interest" description="Disordered" evidence="12">
    <location>
        <begin position="729"/>
        <end position="753"/>
    </location>
</feature>
<dbReference type="AlphaFoldDB" id="A0A0A9FHS3"/>
<evidence type="ECO:0000259" key="14">
    <source>
        <dbReference type="PROSITE" id="PS51881"/>
    </source>
</evidence>
<dbReference type="PANTHER" id="PTHR11702">
    <property type="entry name" value="DEVELOPMENTALLY REGULATED GTP-BINDING PROTEIN-RELATED"/>
    <property type="match status" value="1"/>
</dbReference>